<organism evidence="4">
    <name type="scientific">freshwater metagenome</name>
    <dbReference type="NCBI Taxonomy" id="449393"/>
    <lineage>
        <taxon>unclassified sequences</taxon>
        <taxon>metagenomes</taxon>
        <taxon>ecological metagenomes</taxon>
    </lineage>
</organism>
<name>A0A6J7T7F1_9ZZZZ</name>
<keyword evidence="1" id="KW-0489">Methyltransferase</keyword>
<protein>
    <submittedName>
        <fullName evidence="4">Unannotated protein</fullName>
    </submittedName>
</protein>
<dbReference type="GO" id="GO:0008610">
    <property type="term" value="P:lipid biosynthetic process"/>
    <property type="evidence" value="ECO:0007669"/>
    <property type="project" value="InterPro"/>
</dbReference>
<sequence>MSLYKKFLNFLPLRPRFLDPDRSSLSFRTMKNIQDATFRYKYKGRALLKNPFDLALYVRLIEQVRPGTIIEIGSYNGGSALWFSAQCRALDLQTRIVSLDITPVECDDDANVRFIQGDIYSLDQSELPQILASCVRPLLVIEDGPHTFEGSLSALNFFDQHLRSGEYIIVEDGVLEDLRYRELKNGPKRAIKEFLATRPDNYRIDREYCDFYGHNVTWNINGYLVKN</sequence>
<reference evidence="4" key="1">
    <citation type="submission" date="2020-05" db="EMBL/GenBank/DDBJ databases">
        <authorList>
            <person name="Chiriac C."/>
            <person name="Salcher M."/>
            <person name="Ghai R."/>
            <person name="Kavagutti S V."/>
        </authorList>
    </citation>
    <scope>NUCLEOTIDE SEQUENCE</scope>
</reference>
<proteinExistence type="predicted"/>
<dbReference type="PANTHER" id="PTHR40048:SF1">
    <property type="entry name" value="RHAMNOSYL O-METHYLTRANSFERASE"/>
    <property type="match status" value="1"/>
</dbReference>
<evidence type="ECO:0000256" key="1">
    <source>
        <dbReference type="ARBA" id="ARBA00022603"/>
    </source>
</evidence>
<dbReference type="InterPro" id="IPR029063">
    <property type="entry name" value="SAM-dependent_MTases_sf"/>
</dbReference>
<dbReference type="Gene3D" id="3.40.50.150">
    <property type="entry name" value="Vaccinia Virus protein VP39"/>
    <property type="match status" value="1"/>
</dbReference>
<dbReference type="GO" id="GO:0071770">
    <property type="term" value="P:DIM/DIP cell wall layer assembly"/>
    <property type="evidence" value="ECO:0007669"/>
    <property type="project" value="TreeGrafter"/>
</dbReference>
<accession>A0A6J7T7F1</accession>
<dbReference type="SUPFAM" id="SSF53335">
    <property type="entry name" value="S-adenosyl-L-methionine-dependent methyltransferases"/>
    <property type="match status" value="1"/>
</dbReference>
<dbReference type="InterPro" id="IPR007072">
    <property type="entry name" value="RNMT_CmcI"/>
</dbReference>
<evidence type="ECO:0000313" key="5">
    <source>
        <dbReference type="EMBL" id="CAB5125826.1"/>
    </source>
</evidence>
<dbReference type="PANTHER" id="PTHR40048">
    <property type="entry name" value="RHAMNOSYL O-METHYLTRANSFERASE"/>
    <property type="match status" value="1"/>
</dbReference>
<dbReference type="GO" id="GO:0008168">
    <property type="term" value="F:methyltransferase activity"/>
    <property type="evidence" value="ECO:0007669"/>
    <property type="project" value="UniProtKB-KW"/>
</dbReference>
<dbReference type="GO" id="GO:0005886">
    <property type="term" value="C:plasma membrane"/>
    <property type="evidence" value="ECO:0007669"/>
    <property type="project" value="TreeGrafter"/>
</dbReference>
<keyword evidence="2" id="KW-0808">Transferase</keyword>
<dbReference type="AlphaFoldDB" id="A0A6J7T7F1"/>
<dbReference type="EMBL" id="CAFBRX010000097">
    <property type="protein sequence ID" value="CAB5125826.1"/>
    <property type="molecule type" value="Genomic_DNA"/>
</dbReference>
<dbReference type="GO" id="GO:0032259">
    <property type="term" value="P:methylation"/>
    <property type="evidence" value="ECO:0007669"/>
    <property type="project" value="UniProtKB-KW"/>
</dbReference>
<dbReference type="EMBL" id="CAFBQJ010000117">
    <property type="protein sequence ID" value="CAB5049669.1"/>
    <property type="molecule type" value="Genomic_DNA"/>
</dbReference>
<dbReference type="EMBL" id="CAEZZV010000255">
    <property type="protein sequence ID" value="CAB4790795.1"/>
    <property type="molecule type" value="Genomic_DNA"/>
</dbReference>
<dbReference type="Pfam" id="PF04989">
    <property type="entry name" value="RMNT_CmcI"/>
    <property type="match status" value="1"/>
</dbReference>
<gene>
    <name evidence="3" type="ORF">UFOPK2921_01458</name>
    <name evidence="4" type="ORF">UFOPK4275_00733</name>
    <name evidence="5" type="ORF">UFOPK4422_00995</name>
</gene>
<evidence type="ECO:0000313" key="4">
    <source>
        <dbReference type="EMBL" id="CAB5049669.1"/>
    </source>
</evidence>
<evidence type="ECO:0000313" key="3">
    <source>
        <dbReference type="EMBL" id="CAB4790795.1"/>
    </source>
</evidence>
<evidence type="ECO:0000256" key="2">
    <source>
        <dbReference type="ARBA" id="ARBA00022679"/>
    </source>
</evidence>